<evidence type="ECO:0000256" key="12">
    <source>
        <dbReference type="SAM" id="Phobius"/>
    </source>
</evidence>
<dbReference type="GO" id="GO:0005789">
    <property type="term" value="C:endoplasmic reticulum membrane"/>
    <property type="evidence" value="ECO:0007669"/>
    <property type="project" value="UniProtKB-SubCell"/>
</dbReference>
<comment type="subcellular location">
    <subcellularLocation>
        <location evidence="1">Endoplasmic reticulum membrane</location>
        <topology evidence="1">Single-pass type IV membrane protein</topology>
    </subcellularLocation>
</comment>
<feature type="compositionally biased region" description="Basic and acidic residues" evidence="11">
    <location>
        <begin position="377"/>
        <end position="405"/>
    </location>
</feature>
<dbReference type="GO" id="GO:0031201">
    <property type="term" value="C:SNARE complex"/>
    <property type="evidence" value="ECO:0007669"/>
    <property type="project" value="TreeGrafter"/>
</dbReference>
<dbReference type="GO" id="GO:0005484">
    <property type="term" value="F:SNAP receptor activity"/>
    <property type="evidence" value="ECO:0007669"/>
    <property type="project" value="InterPro"/>
</dbReference>
<evidence type="ECO:0000256" key="9">
    <source>
        <dbReference type="ARBA" id="ARBA00037934"/>
    </source>
</evidence>
<evidence type="ECO:0000313" key="14">
    <source>
        <dbReference type="EMBL" id="KAF2835495.1"/>
    </source>
</evidence>
<dbReference type="PANTHER" id="PTHR12825:SF0">
    <property type="entry name" value="VESICLE TRANSPORT PROTEIN SEC20"/>
    <property type="match status" value="1"/>
</dbReference>
<name>A0A9P4S494_9PEZI</name>
<proteinExistence type="inferred from homology"/>
<reference evidence="14" key="1">
    <citation type="journal article" date="2020" name="Stud. Mycol.">
        <title>101 Dothideomycetes genomes: a test case for predicting lifestyles and emergence of pathogens.</title>
        <authorList>
            <person name="Haridas S."/>
            <person name="Albert R."/>
            <person name="Binder M."/>
            <person name="Bloem J."/>
            <person name="Labutti K."/>
            <person name="Salamov A."/>
            <person name="Andreopoulos B."/>
            <person name="Baker S."/>
            <person name="Barry K."/>
            <person name="Bills G."/>
            <person name="Bluhm B."/>
            <person name="Cannon C."/>
            <person name="Castanera R."/>
            <person name="Culley D."/>
            <person name="Daum C."/>
            <person name="Ezra D."/>
            <person name="Gonzalez J."/>
            <person name="Henrissat B."/>
            <person name="Kuo A."/>
            <person name="Liang C."/>
            <person name="Lipzen A."/>
            <person name="Lutzoni F."/>
            <person name="Magnuson J."/>
            <person name="Mondo S."/>
            <person name="Nolan M."/>
            <person name="Ohm R."/>
            <person name="Pangilinan J."/>
            <person name="Park H.-J."/>
            <person name="Ramirez L."/>
            <person name="Alfaro M."/>
            <person name="Sun H."/>
            <person name="Tritt A."/>
            <person name="Yoshinaga Y."/>
            <person name="Zwiers L.-H."/>
            <person name="Turgeon B."/>
            <person name="Goodwin S."/>
            <person name="Spatafora J."/>
            <person name="Crous P."/>
            <person name="Grigoriev I."/>
        </authorList>
    </citation>
    <scope>NUCLEOTIDE SEQUENCE</scope>
    <source>
        <strain evidence="14">CBS 101060</strain>
    </source>
</reference>
<dbReference type="PANTHER" id="PTHR12825">
    <property type="entry name" value="BNIP1-RELATED"/>
    <property type="match status" value="1"/>
</dbReference>
<evidence type="ECO:0000256" key="6">
    <source>
        <dbReference type="ARBA" id="ARBA00022989"/>
    </source>
</evidence>
<feature type="compositionally biased region" description="Polar residues" evidence="11">
    <location>
        <begin position="135"/>
        <end position="147"/>
    </location>
</feature>
<gene>
    <name evidence="14" type="ORF">M501DRAFT_941886</name>
</gene>
<evidence type="ECO:0000256" key="7">
    <source>
        <dbReference type="ARBA" id="ARBA00023054"/>
    </source>
</evidence>
<keyword evidence="8 12" id="KW-0472">Membrane</keyword>
<organism evidence="14 15">
    <name type="scientific">Patellaria atrata CBS 101060</name>
    <dbReference type="NCBI Taxonomy" id="1346257"/>
    <lineage>
        <taxon>Eukaryota</taxon>
        <taxon>Fungi</taxon>
        <taxon>Dikarya</taxon>
        <taxon>Ascomycota</taxon>
        <taxon>Pezizomycotina</taxon>
        <taxon>Dothideomycetes</taxon>
        <taxon>Dothideomycetes incertae sedis</taxon>
        <taxon>Patellariales</taxon>
        <taxon>Patellariaceae</taxon>
        <taxon>Patellaria</taxon>
    </lineage>
</organism>
<evidence type="ECO:0000259" key="13">
    <source>
        <dbReference type="Pfam" id="PF03908"/>
    </source>
</evidence>
<evidence type="ECO:0000256" key="2">
    <source>
        <dbReference type="ARBA" id="ARBA00022448"/>
    </source>
</evidence>
<dbReference type="EMBL" id="MU006108">
    <property type="protein sequence ID" value="KAF2835495.1"/>
    <property type="molecule type" value="Genomic_DNA"/>
</dbReference>
<dbReference type="InterPro" id="IPR005606">
    <property type="entry name" value="Sec20"/>
</dbReference>
<keyword evidence="5" id="KW-0931">ER-Golgi transport</keyword>
<keyword evidence="2" id="KW-0813">Transport</keyword>
<dbReference type="OrthoDB" id="46868at2759"/>
<keyword evidence="3 12" id="KW-0812">Transmembrane</keyword>
<dbReference type="Pfam" id="PF03908">
    <property type="entry name" value="Sec20"/>
    <property type="match status" value="1"/>
</dbReference>
<keyword evidence="4" id="KW-0256">Endoplasmic reticulum</keyword>
<feature type="coiled-coil region" evidence="10">
    <location>
        <begin position="51"/>
        <end position="78"/>
    </location>
</feature>
<feature type="region of interest" description="Disordered" evidence="11">
    <location>
        <begin position="327"/>
        <end position="405"/>
    </location>
</feature>
<protein>
    <submittedName>
        <fullName evidence="14">Sec20-domain-containing protein</fullName>
    </submittedName>
</protein>
<feature type="transmembrane region" description="Helical" evidence="12">
    <location>
        <begin position="235"/>
        <end position="253"/>
    </location>
</feature>
<dbReference type="GO" id="GO:0006890">
    <property type="term" value="P:retrograde vesicle-mediated transport, Golgi to endoplasmic reticulum"/>
    <property type="evidence" value="ECO:0007669"/>
    <property type="project" value="InterPro"/>
</dbReference>
<evidence type="ECO:0000256" key="1">
    <source>
        <dbReference type="ARBA" id="ARBA00004163"/>
    </source>
</evidence>
<keyword evidence="7 10" id="KW-0175">Coiled coil</keyword>
<evidence type="ECO:0000313" key="15">
    <source>
        <dbReference type="Proteomes" id="UP000799429"/>
    </source>
</evidence>
<comment type="caution">
    <text evidence="14">The sequence shown here is derived from an EMBL/GenBank/DDBJ whole genome shotgun (WGS) entry which is preliminary data.</text>
</comment>
<feature type="region of interest" description="Disordered" evidence="11">
    <location>
        <begin position="131"/>
        <end position="156"/>
    </location>
</feature>
<accession>A0A9P4S494</accession>
<evidence type="ECO:0000256" key="11">
    <source>
        <dbReference type="SAM" id="MobiDB-lite"/>
    </source>
</evidence>
<evidence type="ECO:0000256" key="5">
    <source>
        <dbReference type="ARBA" id="ARBA00022892"/>
    </source>
</evidence>
<dbReference type="InterPro" id="IPR056173">
    <property type="entry name" value="Sec20_C"/>
</dbReference>
<dbReference type="AlphaFoldDB" id="A0A9P4S494"/>
<sequence length="405" mass="45323">MTTQSLNARIAHLTDSNKSVVLLIHRLSKLNFQPGSTPLDDDTNDVRVELSAEIHDNLKQQEEELEILRQEFNDLASSIADRRKGSEKDRERSRIAVQLAKLGEDLRHSRAQFRSAQLTAKRNAEAAKAKERSLLFTNIQEGNNENTPSRRRGNQQLTKEELEVQASSDVTAALRRTHQLMQSELSRSQFAQETLDQSTAALAQLSEQYTSLGDLLSSSRNLLGVLLRSQKSDTWYLETAFYILLCTIIWLVYRRFFYGPLWWLVWLPLKSCYRLLSWTLSSVGLVGSSVTVNHTLTSTGSSLIIKPSAEKGPPSYNMADKPATVRTRAGGTGAKQDLDPSPEGSLSREVGQIAENSEGSQVAGEDKKTSKTPARGDGNELKESDAPRNQKKRMWEEPPPEKDEL</sequence>
<dbReference type="Proteomes" id="UP000799429">
    <property type="component" value="Unassembled WGS sequence"/>
</dbReference>
<evidence type="ECO:0000256" key="10">
    <source>
        <dbReference type="SAM" id="Coils"/>
    </source>
</evidence>
<keyword evidence="6 12" id="KW-1133">Transmembrane helix</keyword>
<evidence type="ECO:0000256" key="3">
    <source>
        <dbReference type="ARBA" id="ARBA00022692"/>
    </source>
</evidence>
<comment type="similarity">
    <text evidence="9">Belongs to the SEC20 family.</text>
</comment>
<keyword evidence="15" id="KW-1185">Reference proteome</keyword>
<evidence type="ECO:0000256" key="8">
    <source>
        <dbReference type="ARBA" id="ARBA00023136"/>
    </source>
</evidence>
<feature type="domain" description="Sec20 C-terminal" evidence="13">
    <location>
        <begin position="166"/>
        <end position="255"/>
    </location>
</feature>
<evidence type="ECO:0000256" key="4">
    <source>
        <dbReference type="ARBA" id="ARBA00022824"/>
    </source>
</evidence>